<keyword evidence="3" id="KW-1185">Reference proteome</keyword>
<name>A0A8S3ZTE3_9EUPU</name>
<feature type="non-terminal residue" evidence="2">
    <location>
        <position position="157"/>
    </location>
</feature>
<dbReference type="AlphaFoldDB" id="A0A8S3ZTE3"/>
<proteinExistence type="predicted"/>
<comment type="caution">
    <text evidence="2">The sequence shown here is derived from an EMBL/GenBank/DDBJ whole genome shotgun (WGS) entry which is preliminary data.</text>
</comment>
<evidence type="ECO:0000256" key="1">
    <source>
        <dbReference type="SAM" id="MobiDB-lite"/>
    </source>
</evidence>
<reference evidence="2" key="1">
    <citation type="submission" date="2021-04" db="EMBL/GenBank/DDBJ databases">
        <authorList>
            <consortium name="Molecular Ecology Group"/>
        </authorList>
    </citation>
    <scope>NUCLEOTIDE SEQUENCE</scope>
</reference>
<accession>A0A8S3ZTE3</accession>
<evidence type="ECO:0000313" key="3">
    <source>
        <dbReference type="Proteomes" id="UP000678393"/>
    </source>
</evidence>
<dbReference type="Proteomes" id="UP000678393">
    <property type="component" value="Unassembled WGS sequence"/>
</dbReference>
<sequence length="157" mass="17368">MSSYLPLRHTGAHAMPPNSRNSVGSEDNVMHGLGGVMDSGGYMDHFLNIPEICPSGGYRNPRYYMGTYNADACRMEALQQQHHRAHHDFRMGLQGARGPFYQNMNMGIRFGENMDTHVGANCIPAQNRADTLSPCTKAVGVASDNETPSFYPWMSIV</sequence>
<protein>
    <submittedName>
        <fullName evidence="2">Uncharacterized protein</fullName>
    </submittedName>
</protein>
<dbReference type="EMBL" id="CAJHNH020004502">
    <property type="protein sequence ID" value="CAG5131160.1"/>
    <property type="molecule type" value="Genomic_DNA"/>
</dbReference>
<evidence type="ECO:0000313" key="2">
    <source>
        <dbReference type="EMBL" id="CAG5131160.1"/>
    </source>
</evidence>
<feature type="non-terminal residue" evidence="2">
    <location>
        <position position="1"/>
    </location>
</feature>
<organism evidence="2 3">
    <name type="scientific">Candidula unifasciata</name>
    <dbReference type="NCBI Taxonomy" id="100452"/>
    <lineage>
        <taxon>Eukaryota</taxon>
        <taxon>Metazoa</taxon>
        <taxon>Spiralia</taxon>
        <taxon>Lophotrochozoa</taxon>
        <taxon>Mollusca</taxon>
        <taxon>Gastropoda</taxon>
        <taxon>Heterobranchia</taxon>
        <taxon>Euthyneura</taxon>
        <taxon>Panpulmonata</taxon>
        <taxon>Eupulmonata</taxon>
        <taxon>Stylommatophora</taxon>
        <taxon>Helicina</taxon>
        <taxon>Helicoidea</taxon>
        <taxon>Geomitridae</taxon>
        <taxon>Candidula</taxon>
    </lineage>
</organism>
<dbReference type="OrthoDB" id="6159439at2759"/>
<feature type="region of interest" description="Disordered" evidence="1">
    <location>
        <begin position="1"/>
        <end position="27"/>
    </location>
</feature>
<gene>
    <name evidence="2" type="ORF">CUNI_LOCUS16718</name>
</gene>